<evidence type="ECO:0000256" key="1">
    <source>
        <dbReference type="ARBA" id="ARBA00022741"/>
    </source>
</evidence>
<organism evidence="5 6">
    <name type="scientific">Amycolatopsis acididurans</name>
    <dbReference type="NCBI Taxonomy" id="2724524"/>
    <lineage>
        <taxon>Bacteria</taxon>
        <taxon>Bacillati</taxon>
        <taxon>Actinomycetota</taxon>
        <taxon>Actinomycetes</taxon>
        <taxon>Pseudonocardiales</taxon>
        <taxon>Pseudonocardiaceae</taxon>
        <taxon>Amycolatopsis</taxon>
    </lineage>
</organism>
<evidence type="ECO:0000313" key="6">
    <source>
        <dbReference type="Proteomes" id="UP000715441"/>
    </source>
</evidence>
<keyword evidence="1 3" id="KW-0547">Nucleotide-binding</keyword>
<reference evidence="5 6" key="1">
    <citation type="submission" date="2020-04" db="EMBL/GenBank/DDBJ databases">
        <title>Novel species.</title>
        <authorList>
            <person name="Teo W.F.A."/>
            <person name="Lipun K."/>
            <person name="Srisuk N."/>
            <person name="Duangmal K."/>
        </authorList>
    </citation>
    <scope>NUCLEOTIDE SEQUENCE [LARGE SCALE GENOMIC DNA]</scope>
    <source>
        <strain evidence="5 6">K13G38</strain>
    </source>
</reference>
<proteinExistence type="predicted"/>
<evidence type="ECO:0000256" key="2">
    <source>
        <dbReference type="ARBA" id="ARBA00022840"/>
    </source>
</evidence>
<protein>
    <submittedName>
        <fullName evidence="5">Cell division protein FtsK</fullName>
    </submittedName>
</protein>
<dbReference type="PANTHER" id="PTHR22683:SF41">
    <property type="entry name" value="DNA TRANSLOCASE FTSK"/>
    <property type="match status" value="1"/>
</dbReference>
<feature type="binding site" evidence="3">
    <location>
        <begin position="227"/>
        <end position="234"/>
    </location>
    <ligand>
        <name>ATP</name>
        <dbReference type="ChEBI" id="CHEBI:30616"/>
    </ligand>
</feature>
<dbReference type="InterPro" id="IPR050206">
    <property type="entry name" value="FtsK/SpoIIIE/SftA"/>
</dbReference>
<dbReference type="PANTHER" id="PTHR22683">
    <property type="entry name" value="SPORULATION PROTEIN RELATED"/>
    <property type="match status" value="1"/>
</dbReference>
<keyword evidence="5" id="KW-0132">Cell division</keyword>
<dbReference type="InterPro" id="IPR002543">
    <property type="entry name" value="FtsK_dom"/>
</dbReference>
<accession>A0ABX1J0L4</accession>
<dbReference type="SUPFAM" id="SSF52540">
    <property type="entry name" value="P-loop containing nucleoside triphosphate hydrolases"/>
    <property type="match status" value="1"/>
</dbReference>
<evidence type="ECO:0000259" key="4">
    <source>
        <dbReference type="PROSITE" id="PS50901"/>
    </source>
</evidence>
<dbReference type="PROSITE" id="PS50901">
    <property type="entry name" value="FTSK"/>
    <property type="match status" value="1"/>
</dbReference>
<dbReference type="GO" id="GO:0051301">
    <property type="term" value="P:cell division"/>
    <property type="evidence" value="ECO:0007669"/>
    <property type="project" value="UniProtKB-KW"/>
</dbReference>
<sequence>MATRNNTQNRPSGKRRGAEVRAAAWLARHPGVLATPTAVTTSVLELGPVTTGSVAAGLLTAAVAWRRIDPDTYHRHAAPRFRAVRRRWTRYHGYPWRRNLDACELTRIDRRTGAWQVPRVLKVTSPTPTIDVVTVKLCRGQSVRTFQGRRDELAAALGAEVLAIENAKPRVITITAVYGNPFTEIVPAVEIPDEAHEVDLTALELGDTEHGQAWSEPLLGNHWLVHGATGSGKGGLLWNPLRAMGPMIRDGLVKVWMIDPKGGMETEQGRPLFHRYATSTDPNVVLEQTGELEDETDAMVALITRFRDAMKQRQELLRDQGLRKVEVSAETPLHVLMIDELAMLTALGGRNVTYQVNKLLGEIMTQGRAAGFAVCAYVQEPTKDIVPIRDLFTVRICLRTTSSDYVDMVLGDHARLRGAIADEIPMTEDYAGIGYRITNTTRTPIRVRAGLVTDEDIAELVTTCTPLTRDDGDDPTGVVVPIAA</sequence>
<dbReference type="EMBL" id="JAAXLS010000005">
    <property type="protein sequence ID" value="NKQ53316.1"/>
    <property type="molecule type" value="Genomic_DNA"/>
</dbReference>
<keyword evidence="5" id="KW-0131">Cell cycle</keyword>
<dbReference type="Proteomes" id="UP000715441">
    <property type="component" value="Unassembled WGS sequence"/>
</dbReference>
<keyword evidence="6" id="KW-1185">Reference proteome</keyword>
<dbReference type="InterPro" id="IPR027417">
    <property type="entry name" value="P-loop_NTPase"/>
</dbReference>
<gene>
    <name evidence="5" type="ORF">HFP15_10525</name>
</gene>
<comment type="caution">
    <text evidence="5">The sequence shown here is derived from an EMBL/GenBank/DDBJ whole genome shotgun (WGS) entry which is preliminary data.</text>
</comment>
<dbReference type="RefSeq" id="WP_168514141.1">
    <property type="nucleotide sequence ID" value="NZ_JAAXLS010000005.1"/>
</dbReference>
<evidence type="ECO:0000313" key="5">
    <source>
        <dbReference type="EMBL" id="NKQ53316.1"/>
    </source>
</evidence>
<name>A0ABX1J0L4_9PSEU</name>
<evidence type="ECO:0000256" key="3">
    <source>
        <dbReference type="PROSITE-ProRule" id="PRU00289"/>
    </source>
</evidence>
<feature type="domain" description="FtsK" evidence="4">
    <location>
        <begin position="195"/>
        <end position="407"/>
    </location>
</feature>
<dbReference type="Pfam" id="PF01580">
    <property type="entry name" value="FtsK_SpoIIIE"/>
    <property type="match status" value="1"/>
</dbReference>
<keyword evidence="2 3" id="KW-0067">ATP-binding</keyword>
<dbReference type="Gene3D" id="3.40.50.300">
    <property type="entry name" value="P-loop containing nucleotide triphosphate hydrolases"/>
    <property type="match status" value="1"/>
</dbReference>